<dbReference type="RefSeq" id="XP_026676829.1">
    <property type="nucleotide sequence ID" value="XM_026821028.1"/>
</dbReference>
<reference evidence="3" key="1">
    <citation type="submission" date="2025-08" db="UniProtKB">
        <authorList>
            <consortium name="RefSeq"/>
        </authorList>
    </citation>
    <scope>IDENTIFICATION</scope>
</reference>
<evidence type="ECO:0000256" key="1">
    <source>
        <dbReference type="SAM" id="MobiDB-lite"/>
    </source>
</evidence>
<name>A0A3Q0IKQ7_DIACI</name>
<dbReference type="KEGG" id="dci:103505790"/>
<feature type="compositionally biased region" description="Basic and acidic residues" evidence="1">
    <location>
        <begin position="463"/>
        <end position="490"/>
    </location>
</feature>
<organism evidence="2 3">
    <name type="scientific">Diaphorina citri</name>
    <name type="common">Asian citrus psyllid</name>
    <dbReference type="NCBI Taxonomy" id="121845"/>
    <lineage>
        <taxon>Eukaryota</taxon>
        <taxon>Metazoa</taxon>
        <taxon>Ecdysozoa</taxon>
        <taxon>Arthropoda</taxon>
        <taxon>Hexapoda</taxon>
        <taxon>Insecta</taxon>
        <taxon>Pterygota</taxon>
        <taxon>Neoptera</taxon>
        <taxon>Paraneoptera</taxon>
        <taxon>Hemiptera</taxon>
        <taxon>Sternorrhyncha</taxon>
        <taxon>Psylloidea</taxon>
        <taxon>Psyllidae</taxon>
        <taxon>Diaphorininae</taxon>
        <taxon>Diaphorina</taxon>
    </lineage>
</organism>
<dbReference type="Proteomes" id="UP000079169">
    <property type="component" value="Unplaced"/>
</dbReference>
<dbReference type="PaxDb" id="121845-A0A3Q0IKQ7"/>
<feature type="compositionally biased region" description="Basic and acidic residues" evidence="1">
    <location>
        <begin position="372"/>
        <end position="399"/>
    </location>
</feature>
<feature type="region of interest" description="Disordered" evidence="1">
    <location>
        <begin position="353"/>
        <end position="399"/>
    </location>
</feature>
<evidence type="ECO:0000313" key="2">
    <source>
        <dbReference type="Proteomes" id="UP000079169"/>
    </source>
</evidence>
<proteinExistence type="predicted"/>
<feature type="compositionally biased region" description="Basic and acidic residues" evidence="1">
    <location>
        <begin position="432"/>
        <end position="445"/>
    </location>
</feature>
<accession>A0A3Q0IKQ7</accession>
<evidence type="ECO:0000313" key="3">
    <source>
        <dbReference type="RefSeq" id="XP_026676829.1"/>
    </source>
</evidence>
<feature type="compositionally biased region" description="Low complexity" evidence="1">
    <location>
        <begin position="446"/>
        <end position="457"/>
    </location>
</feature>
<feature type="region of interest" description="Disordered" evidence="1">
    <location>
        <begin position="424"/>
        <end position="490"/>
    </location>
</feature>
<gene>
    <name evidence="3" type="primary">LOC103505790</name>
</gene>
<keyword evidence="2" id="KW-1185">Reference proteome</keyword>
<sequence>MKTFGVQGTRSILSCAYCKRRVFKTSPHVCRCGAIYDDKQCQYKHWPQHKPHCITVKNTNDGKVDLKEELKPNLKLENNGEDFDKVIQAFKSFYAQCGTVLDKKVLNNTPINMAPELWWDSDSALVFITNEVLVKNVLELNLDIEILPDAMPEEVHIGQLVGVFLDKYELYVRGIVVLTTRLGLIGVLALELGTFVLVPSVKPLPALSMSSEGAYNVHCNIVIKDDGFVMEATRLFTKLKDPTHKFRAFDTDYNACTVQLSPYLPCIEQLPLLCICVEDKSQVILTAFHSVRACDKTYHLVLDEACRVSGLRNIFSLHGKVLRVHIVRQNNKEQPQSYHFGFISLSNIIDSDKEKGTTSKNSGKTTPNLANSKEKRTDSKNSKADSEGEGTKADKSDDIPEDDRYYVVSLIDFGSKTVQLKRTSELNCEQEPTPRKREPIPRIQEKGTTSKNSGKTTPNLANSKEKRTDSKNSKADSKGEGTKADKSDDIPEDDRYYVVSLIDFGSNMKVSSQDLVRLPYHLKQEPCCCSKISLIGLLS</sequence>
<dbReference type="AlphaFoldDB" id="A0A3Q0IKQ7"/>
<protein>
    <submittedName>
        <fullName evidence="3">Uncharacterized protein LOC103505790</fullName>
    </submittedName>
</protein>
<dbReference type="GeneID" id="103505790"/>